<gene>
    <name evidence="2" type="ORF">EV199_3102</name>
</gene>
<accession>A0A4V2F0T0</accession>
<evidence type="ECO:0000313" key="2">
    <source>
        <dbReference type="EMBL" id="RZS71201.1"/>
    </source>
</evidence>
<dbReference type="InterPro" id="IPR050570">
    <property type="entry name" value="Cell_wall_metabolism_enzyme"/>
</dbReference>
<protein>
    <submittedName>
        <fullName evidence="2">Peptidase M23-like protein</fullName>
    </submittedName>
</protein>
<dbReference type="SUPFAM" id="SSF51261">
    <property type="entry name" value="Duplicated hybrid motif"/>
    <property type="match status" value="1"/>
</dbReference>
<dbReference type="InterPro" id="IPR016047">
    <property type="entry name" value="M23ase_b-sheet_dom"/>
</dbReference>
<sequence>MDSPFSNIIRKYQSTFHPVVKMEPGEKLLTLDLSEQNRSLSDEVLADTNRFAGWINQQLEQAGCRFAIGGYRENRKVYQTPLFAAEKPGDEPRTVHLGIDIWGPAGTPVYAFMGGMVHSYAYNKADGDYGATLVLLHQLDGMAFYTLYGHLSLKDIQTLSAGQYIIFGQPMAHFGPPSENGNWPPHLHFQVILDMELKEGDYPGVCRWSERDKYFSNCPDPNLILQLLPT</sequence>
<dbReference type="PANTHER" id="PTHR21666">
    <property type="entry name" value="PEPTIDASE-RELATED"/>
    <property type="match status" value="1"/>
</dbReference>
<dbReference type="PANTHER" id="PTHR21666:SF270">
    <property type="entry name" value="MUREIN HYDROLASE ACTIVATOR ENVC"/>
    <property type="match status" value="1"/>
</dbReference>
<dbReference type="CDD" id="cd12797">
    <property type="entry name" value="M23_peptidase"/>
    <property type="match status" value="1"/>
</dbReference>
<dbReference type="EMBL" id="SGXA01000002">
    <property type="protein sequence ID" value="RZS71201.1"/>
    <property type="molecule type" value="Genomic_DNA"/>
</dbReference>
<comment type="caution">
    <text evidence="2">The sequence shown here is derived from an EMBL/GenBank/DDBJ whole genome shotgun (WGS) entry which is preliminary data.</text>
</comment>
<reference evidence="2 3" key="1">
    <citation type="submission" date="2019-02" db="EMBL/GenBank/DDBJ databases">
        <title>Genomic Encyclopedia of Type Strains, Phase IV (KMG-IV): sequencing the most valuable type-strain genomes for metagenomic binning, comparative biology and taxonomic classification.</title>
        <authorList>
            <person name="Goeker M."/>
        </authorList>
    </citation>
    <scope>NUCLEOTIDE SEQUENCE [LARGE SCALE GENOMIC DNA]</scope>
    <source>
        <strain evidence="2 3">DSM 18116</strain>
    </source>
</reference>
<dbReference type="Pfam" id="PF01551">
    <property type="entry name" value="Peptidase_M23"/>
    <property type="match status" value="1"/>
</dbReference>
<name>A0A4V2F0T0_9BACT</name>
<dbReference type="Gene3D" id="2.70.70.10">
    <property type="entry name" value="Glucose Permease (Domain IIA)"/>
    <property type="match status" value="1"/>
</dbReference>
<keyword evidence="3" id="KW-1185">Reference proteome</keyword>
<evidence type="ECO:0000313" key="3">
    <source>
        <dbReference type="Proteomes" id="UP000293874"/>
    </source>
</evidence>
<dbReference type="GO" id="GO:0004222">
    <property type="term" value="F:metalloendopeptidase activity"/>
    <property type="evidence" value="ECO:0007669"/>
    <property type="project" value="TreeGrafter"/>
</dbReference>
<feature type="domain" description="M23ase beta-sheet core" evidence="1">
    <location>
        <begin position="95"/>
        <end position="192"/>
    </location>
</feature>
<evidence type="ECO:0000259" key="1">
    <source>
        <dbReference type="Pfam" id="PF01551"/>
    </source>
</evidence>
<proteinExistence type="predicted"/>
<organism evidence="2 3">
    <name type="scientific">Pseudobacter ginsenosidimutans</name>
    <dbReference type="NCBI Taxonomy" id="661488"/>
    <lineage>
        <taxon>Bacteria</taxon>
        <taxon>Pseudomonadati</taxon>
        <taxon>Bacteroidota</taxon>
        <taxon>Chitinophagia</taxon>
        <taxon>Chitinophagales</taxon>
        <taxon>Chitinophagaceae</taxon>
        <taxon>Pseudobacter</taxon>
    </lineage>
</organism>
<dbReference type="InterPro" id="IPR011055">
    <property type="entry name" value="Dup_hybrid_motif"/>
</dbReference>
<dbReference type="Proteomes" id="UP000293874">
    <property type="component" value="Unassembled WGS sequence"/>
</dbReference>
<dbReference type="RefSeq" id="WP_130541728.1">
    <property type="nucleotide sequence ID" value="NZ_SGXA01000002.1"/>
</dbReference>
<dbReference type="AlphaFoldDB" id="A0A4V2F0T0"/>